<organism evidence="1 2">
    <name type="scientific">Acidaminococcus intestini (strain RyC-MR95)</name>
    <dbReference type="NCBI Taxonomy" id="568816"/>
    <lineage>
        <taxon>Bacteria</taxon>
        <taxon>Bacillati</taxon>
        <taxon>Bacillota</taxon>
        <taxon>Negativicutes</taxon>
        <taxon>Acidaminococcales</taxon>
        <taxon>Acidaminococcaceae</taxon>
        <taxon>Acidaminococcus</taxon>
    </lineage>
</organism>
<accession>G4Q8I3</accession>
<proteinExistence type="predicted"/>
<reference evidence="1 2" key="1">
    <citation type="journal article" date="2011" name="J. Bacteriol.">
        <title>Complete genome sequence of Acidaminococcus intestini RYC-MR95, a Gram-negative bacterium from the phylum Firmicutes.</title>
        <authorList>
            <person name="D'Auria G."/>
            <person name="Galan J.C."/>
            <person name="Rodriguez-Alcayna M."/>
            <person name="Moya A."/>
            <person name="Baquero F."/>
            <person name="Latorre A."/>
        </authorList>
    </citation>
    <scope>NUCLEOTIDE SEQUENCE [LARGE SCALE GENOMIC DNA]</scope>
    <source>
        <strain evidence="1 2">RyC-MR95</strain>
    </source>
</reference>
<gene>
    <name evidence="1" type="ordered locus">Acin_0369</name>
</gene>
<evidence type="ECO:0000313" key="2">
    <source>
        <dbReference type="Proteomes" id="UP000007093"/>
    </source>
</evidence>
<evidence type="ECO:0000313" key="1">
    <source>
        <dbReference type="EMBL" id="AEQ21612.1"/>
    </source>
</evidence>
<sequence>MSCICHRLCSFLEVWLPHNSTYQYSTERPFYSQKCHTGLLFPLSYVHHFAFNQNPILQLLNRSIPRSLTFHSQH</sequence>
<dbReference type="InParanoid" id="G4Q8I3"/>
<protein>
    <submittedName>
        <fullName evidence="1">Uncharacterized protein</fullName>
    </submittedName>
</protein>
<dbReference type="HOGENOM" id="CLU_2679259_0_0_9"/>
<keyword evidence="2" id="KW-1185">Reference proteome</keyword>
<dbReference type="KEGG" id="ain:Acin_0369"/>
<dbReference type="PATRIC" id="fig|568816.4.peg.360"/>
<dbReference type="AlphaFoldDB" id="G4Q8I3"/>
<name>G4Q8I3_ACIIR</name>
<dbReference type="Proteomes" id="UP000007093">
    <property type="component" value="Chromosome"/>
</dbReference>
<dbReference type="EMBL" id="CP003058">
    <property type="protein sequence ID" value="AEQ21612.1"/>
    <property type="molecule type" value="Genomic_DNA"/>
</dbReference>